<protein>
    <submittedName>
        <fullName evidence="2">Uncharacterized protein</fullName>
    </submittedName>
</protein>
<organism evidence="2 3">
    <name type="scientific">Streptomyces griseomycini</name>
    <dbReference type="NCBI Taxonomy" id="66895"/>
    <lineage>
        <taxon>Bacteria</taxon>
        <taxon>Bacillati</taxon>
        <taxon>Actinomycetota</taxon>
        <taxon>Actinomycetes</taxon>
        <taxon>Kitasatosporales</taxon>
        <taxon>Streptomycetaceae</taxon>
        <taxon>Streptomyces</taxon>
    </lineage>
</organism>
<evidence type="ECO:0000313" key="2">
    <source>
        <dbReference type="EMBL" id="MBB4897941.1"/>
    </source>
</evidence>
<feature type="compositionally biased region" description="Low complexity" evidence="1">
    <location>
        <begin position="50"/>
        <end position="64"/>
    </location>
</feature>
<proteinExistence type="predicted"/>
<dbReference type="Proteomes" id="UP000579523">
    <property type="component" value="Unassembled WGS sequence"/>
</dbReference>
<sequence length="78" mass="8137">MPDAADRDPADAGARDEPVEDAGGAHRVDHAAVPGGRGQVTVRLLRPALTGGLPLPLPRFPTLLEDTGAGPREREHSL</sequence>
<gene>
    <name evidence="2" type="ORF">FHS37_001976</name>
</gene>
<evidence type="ECO:0000256" key="1">
    <source>
        <dbReference type="SAM" id="MobiDB-lite"/>
    </source>
</evidence>
<feature type="region of interest" description="Disordered" evidence="1">
    <location>
        <begin position="1"/>
        <end position="37"/>
    </location>
</feature>
<dbReference type="EMBL" id="JACHJI010000003">
    <property type="protein sequence ID" value="MBB4897941.1"/>
    <property type="molecule type" value="Genomic_DNA"/>
</dbReference>
<dbReference type="AlphaFoldDB" id="A0A7W7LYH5"/>
<keyword evidence="3" id="KW-1185">Reference proteome</keyword>
<evidence type="ECO:0000313" key="3">
    <source>
        <dbReference type="Proteomes" id="UP000579523"/>
    </source>
</evidence>
<comment type="caution">
    <text evidence="2">The sequence shown here is derived from an EMBL/GenBank/DDBJ whole genome shotgun (WGS) entry which is preliminary data.</text>
</comment>
<name>A0A7W7LYH5_9ACTN</name>
<feature type="compositionally biased region" description="Basic and acidic residues" evidence="1">
    <location>
        <begin position="1"/>
        <end position="30"/>
    </location>
</feature>
<accession>A0A7W7LYH5</accession>
<reference evidence="2 3" key="1">
    <citation type="submission" date="2020-08" db="EMBL/GenBank/DDBJ databases">
        <title>Genomic Encyclopedia of Type Strains, Phase III (KMG-III): the genomes of soil and plant-associated and newly described type strains.</title>
        <authorList>
            <person name="Whitman W."/>
        </authorList>
    </citation>
    <scope>NUCLEOTIDE SEQUENCE [LARGE SCALE GENOMIC DNA]</scope>
    <source>
        <strain evidence="2 3">CECT 3273</strain>
    </source>
</reference>
<feature type="region of interest" description="Disordered" evidence="1">
    <location>
        <begin position="50"/>
        <end position="78"/>
    </location>
</feature>